<sequence>MKIFGFPPITCPTFKKINSIKEVQNTSAKDILYFPQILSHSLDLGAFLQENHTQYAVQIQDVQGFILFANLGAKYALIAQDPLVYQTLAKEYVLDIEVLKIITSQEEIQTYALKGIDGVVFKNLLAEK</sequence>
<organism evidence="1 2">
    <name type="scientific">Helicobacter cholecystus</name>
    <dbReference type="NCBI Taxonomy" id="45498"/>
    <lineage>
        <taxon>Bacteria</taxon>
        <taxon>Pseudomonadati</taxon>
        <taxon>Campylobacterota</taxon>
        <taxon>Epsilonproteobacteria</taxon>
        <taxon>Campylobacterales</taxon>
        <taxon>Helicobacteraceae</taxon>
        <taxon>Helicobacter</taxon>
    </lineage>
</organism>
<gene>
    <name evidence="1" type="ORF">CQA62_01695</name>
</gene>
<reference evidence="1 2" key="1">
    <citation type="submission" date="2018-04" db="EMBL/GenBank/DDBJ databases">
        <title>Novel Campyloabacter and Helicobacter Species and Strains.</title>
        <authorList>
            <person name="Mannion A.J."/>
            <person name="Shen Z."/>
            <person name="Fox J.G."/>
        </authorList>
    </citation>
    <scope>NUCLEOTIDE SEQUENCE [LARGE SCALE GENOMIC DNA]</scope>
    <source>
        <strain evidence="1 2">ATCC 700242</strain>
    </source>
</reference>
<comment type="caution">
    <text evidence="1">The sequence shown here is derived from an EMBL/GenBank/DDBJ whole genome shotgun (WGS) entry which is preliminary data.</text>
</comment>
<dbReference type="OrthoDB" id="5339711at2"/>
<evidence type="ECO:0000313" key="1">
    <source>
        <dbReference type="EMBL" id="RDU70148.1"/>
    </source>
</evidence>
<protein>
    <submittedName>
        <fullName evidence="1">Uncharacterized protein</fullName>
    </submittedName>
</protein>
<dbReference type="AlphaFoldDB" id="A0A3D8IY09"/>
<dbReference type="RefSeq" id="WP_104724130.1">
    <property type="nucleotide sequence ID" value="NZ_FZNE01000002.1"/>
</dbReference>
<dbReference type="EMBL" id="NXLU01000001">
    <property type="protein sequence ID" value="RDU70148.1"/>
    <property type="molecule type" value="Genomic_DNA"/>
</dbReference>
<evidence type="ECO:0000313" key="2">
    <source>
        <dbReference type="Proteomes" id="UP000257067"/>
    </source>
</evidence>
<proteinExistence type="predicted"/>
<dbReference type="Proteomes" id="UP000257067">
    <property type="component" value="Unassembled WGS sequence"/>
</dbReference>
<keyword evidence="2" id="KW-1185">Reference proteome</keyword>
<name>A0A3D8IY09_9HELI</name>
<accession>A0A3D8IY09</accession>